<dbReference type="Proteomes" id="UP000323000">
    <property type="component" value="Chromosome 4"/>
</dbReference>
<dbReference type="AlphaFoldDB" id="A0A5C7I448"/>
<keyword evidence="3" id="KW-1185">Reference proteome</keyword>
<dbReference type="OrthoDB" id="1898904at2759"/>
<proteinExistence type="predicted"/>
<evidence type="ECO:0000256" key="1">
    <source>
        <dbReference type="SAM" id="SignalP"/>
    </source>
</evidence>
<dbReference type="EMBL" id="VAHF01000004">
    <property type="protein sequence ID" value="TXG63232.1"/>
    <property type="molecule type" value="Genomic_DNA"/>
</dbReference>
<feature type="signal peptide" evidence="1">
    <location>
        <begin position="1"/>
        <end position="21"/>
    </location>
</feature>
<gene>
    <name evidence="2" type="ORF">EZV62_010226</name>
</gene>
<evidence type="ECO:0000313" key="2">
    <source>
        <dbReference type="EMBL" id="TXG63232.1"/>
    </source>
</evidence>
<protein>
    <submittedName>
        <fullName evidence="2">Uncharacterized protein</fullName>
    </submittedName>
</protein>
<reference evidence="3" key="1">
    <citation type="journal article" date="2019" name="Gigascience">
        <title>De novo genome assembly of the endangered Acer yangbiense, a plant species with extremely small populations endemic to Yunnan Province, China.</title>
        <authorList>
            <person name="Yang J."/>
            <person name="Wariss H.M."/>
            <person name="Tao L."/>
            <person name="Zhang R."/>
            <person name="Yun Q."/>
            <person name="Hollingsworth P."/>
            <person name="Dao Z."/>
            <person name="Luo G."/>
            <person name="Guo H."/>
            <person name="Ma Y."/>
            <person name="Sun W."/>
        </authorList>
    </citation>
    <scope>NUCLEOTIDE SEQUENCE [LARGE SCALE GENOMIC DNA]</scope>
    <source>
        <strain evidence="3">cv. Malutang</strain>
    </source>
</reference>
<accession>A0A5C7I448</accession>
<keyword evidence="1" id="KW-0732">Signal</keyword>
<feature type="chain" id="PRO_5022869443" evidence="1">
    <location>
        <begin position="22"/>
        <end position="92"/>
    </location>
</feature>
<evidence type="ECO:0000313" key="3">
    <source>
        <dbReference type="Proteomes" id="UP000323000"/>
    </source>
</evidence>
<sequence>MMIGVVLLIGYMMFSNKLVSSTSSYSKQMKPSLILNNLSEFGYVHHVRSQGSPFGESSLCSTYASPSMAVNFWEHAGEFLEEFGGSLSGVRA</sequence>
<organism evidence="2 3">
    <name type="scientific">Acer yangbiense</name>
    <dbReference type="NCBI Taxonomy" id="1000413"/>
    <lineage>
        <taxon>Eukaryota</taxon>
        <taxon>Viridiplantae</taxon>
        <taxon>Streptophyta</taxon>
        <taxon>Embryophyta</taxon>
        <taxon>Tracheophyta</taxon>
        <taxon>Spermatophyta</taxon>
        <taxon>Magnoliopsida</taxon>
        <taxon>eudicotyledons</taxon>
        <taxon>Gunneridae</taxon>
        <taxon>Pentapetalae</taxon>
        <taxon>rosids</taxon>
        <taxon>malvids</taxon>
        <taxon>Sapindales</taxon>
        <taxon>Sapindaceae</taxon>
        <taxon>Hippocastanoideae</taxon>
        <taxon>Acereae</taxon>
        <taxon>Acer</taxon>
    </lineage>
</organism>
<name>A0A5C7I448_9ROSI</name>
<comment type="caution">
    <text evidence="2">The sequence shown here is derived from an EMBL/GenBank/DDBJ whole genome shotgun (WGS) entry which is preliminary data.</text>
</comment>